<keyword evidence="2" id="KW-1185">Reference proteome</keyword>
<dbReference type="EMBL" id="AP023322">
    <property type="protein sequence ID" value="BCI62920.1"/>
    <property type="molecule type" value="Genomic_DNA"/>
</dbReference>
<evidence type="ECO:0000313" key="1">
    <source>
        <dbReference type="EMBL" id="BCI62920.1"/>
    </source>
</evidence>
<protein>
    <submittedName>
        <fullName evidence="1">Uncharacterized protein</fullName>
    </submittedName>
</protein>
<dbReference type="Gene3D" id="3.40.50.720">
    <property type="entry name" value="NAD(P)-binding Rossmann-like Domain"/>
    <property type="match status" value="1"/>
</dbReference>
<accession>A0A7G1HTQ6</accession>
<dbReference type="SUPFAM" id="SSF51984">
    <property type="entry name" value="MurCD N-terminal domain"/>
    <property type="match status" value="1"/>
</dbReference>
<name>A0A7G1HTQ6_9BACT</name>
<dbReference type="Proteomes" id="UP000594042">
    <property type="component" value="Chromosome"/>
</dbReference>
<sequence length="305" mass="35128">MKRVHVVSAGDSYMYRLAIALKNKGYDVSCSGVKYDSPEAQELLQSDVLLEELSYFTVSSRPRIDYVVPSLQVTAEHPEIKKAREQGLLVVAFPDFILRMAKDKIRVVISDVRYPTRILSMIYRAVVRQNMRCDYVVMNEMKGLEKRIVLSYDARIILLEGDETDTYMFEKKPTHHLYRPHILLLPDVKWHASETFPTLESYKNLLKEMVASIERDGKFIYNQNIPFLQELAGSVREDITAIPYSSHKIMENAGQVCLDTRYGLIPVCHSDEDFLCDLNAARLASRQLGVNDKDFYQLVSEFVNE</sequence>
<dbReference type="SUPFAM" id="SSF53623">
    <property type="entry name" value="MurD-like peptide ligases, catalytic domain"/>
    <property type="match status" value="1"/>
</dbReference>
<dbReference type="PANTHER" id="PTHR43445">
    <property type="entry name" value="UDP-N-ACETYLMURAMATE--L-ALANINE LIGASE-RELATED"/>
    <property type="match status" value="1"/>
</dbReference>
<dbReference type="KEGG" id="copr:Cop2CBH44_12730"/>
<dbReference type="Gene3D" id="3.40.1190.10">
    <property type="entry name" value="Mur-like, catalytic domain"/>
    <property type="match status" value="1"/>
</dbReference>
<dbReference type="GO" id="GO:0005524">
    <property type="term" value="F:ATP binding"/>
    <property type="evidence" value="ECO:0007669"/>
    <property type="project" value="InterPro"/>
</dbReference>
<dbReference type="InterPro" id="IPR050061">
    <property type="entry name" value="MurCDEF_pg_biosynth"/>
</dbReference>
<dbReference type="AlphaFoldDB" id="A0A7G1HTQ6"/>
<evidence type="ECO:0000313" key="2">
    <source>
        <dbReference type="Proteomes" id="UP000594042"/>
    </source>
</evidence>
<organism evidence="1 2">
    <name type="scientific">Coprobacter secundus subsp. similis</name>
    <dbReference type="NCBI Taxonomy" id="2751153"/>
    <lineage>
        <taxon>Bacteria</taxon>
        <taxon>Pseudomonadati</taxon>
        <taxon>Bacteroidota</taxon>
        <taxon>Bacteroidia</taxon>
        <taxon>Bacteroidales</taxon>
        <taxon>Barnesiellaceae</taxon>
        <taxon>Coprobacter</taxon>
    </lineage>
</organism>
<reference evidence="2" key="1">
    <citation type="submission" date="2020-07" db="EMBL/GenBank/DDBJ databases">
        <title>Complete genome sequencing of Coprobacter sp. strain 2CBH44.</title>
        <authorList>
            <person name="Sakamoto M."/>
            <person name="Murakami T."/>
            <person name="Mori H."/>
        </authorList>
    </citation>
    <scope>NUCLEOTIDE SEQUENCE [LARGE SCALE GENOMIC DNA]</scope>
    <source>
        <strain evidence="2">2CBH44</strain>
    </source>
</reference>
<dbReference type="InterPro" id="IPR036565">
    <property type="entry name" value="Mur-like_cat_sf"/>
</dbReference>
<gene>
    <name evidence="1" type="ORF">Cop2CBH44_12730</name>
</gene>
<proteinExistence type="predicted"/>
<dbReference type="PANTHER" id="PTHR43445:SF3">
    <property type="entry name" value="UDP-N-ACETYLMURAMATE--L-ALANINE LIGASE"/>
    <property type="match status" value="1"/>
</dbReference>
<dbReference type="RefSeq" id="WP_021931453.1">
    <property type="nucleotide sequence ID" value="NZ_AP023322.1"/>
</dbReference>